<accession>A0A7M2X068</accession>
<protein>
    <recommendedName>
        <fullName evidence="6">DnrO protein</fullName>
    </recommendedName>
</protein>
<evidence type="ECO:0000256" key="1">
    <source>
        <dbReference type="ARBA" id="ARBA00005523"/>
    </source>
</evidence>
<evidence type="ECO:0000313" key="5">
    <source>
        <dbReference type="Proteomes" id="UP000593765"/>
    </source>
</evidence>
<evidence type="ECO:0000313" key="4">
    <source>
        <dbReference type="EMBL" id="QOV90140.1"/>
    </source>
</evidence>
<name>A0A7M2X068_9BACT</name>
<dbReference type="RefSeq" id="WP_206293213.1">
    <property type="nucleotide sequence ID" value="NZ_CP063458.1"/>
</dbReference>
<dbReference type="GO" id="GO:0005506">
    <property type="term" value="F:iron ion binding"/>
    <property type="evidence" value="ECO:0007669"/>
    <property type="project" value="InterPro"/>
</dbReference>
<dbReference type="InterPro" id="IPR010980">
    <property type="entry name" value="Cyt_c/b562"/>
</dbReference>
<evidence type="ECO:0000256" key="3">
    <source>
        <dbReference type="SAM" id="SignalP"/>
    </source>
</evidence>
<evidence type="ECO:0000256" key="2">
    <source>
        <dbReference type="ARBA" id="ARBA00022729"/>
    </source>
</evidence>
<evidence type="ECO:0008006" key="6">
    <source>
        <dbReference type="Google" id="ProtNLM"/>
    </source>
</evidence>
<dbReference type="GO" id="GO:0022900">
    <property type="term" value="P:electron transport chain"/>
    <property type="evidence" value="ECO:0007669"/>
    <property type="project" value="InterPro"/>
</dbReference>
<dbReference type="GO" id="GO:0020037">
    <property type="term" value="F:heme binding"/>
    <property type="evidence" value="ECO:0007669"/>
    <property type="project" value="InterPro"/>
</dbReference>
<dbReference type="GO" id="GO:0042597">
    <property type="term" value="C:periplasmic space"/>
    <property type="evidence" value="ECO:0007669"/>
    <property type="project" value="InterPro"/>
</dbReference>
<sequence length="143" mass="15581">MFRTRTTLPVVLAALLAVSFVSVPVARAEDTPLAKAMEEMGDHYKALKKIIKDPAKNADSLALIDKSLAAAIISKQHMPKVIEKAAAGDKAKLIAGYRKAMAEVIATYCKLEIQLVEGKNEEAVETLKALHDLEEKGHEVYNP</sequence>
<gene>
    <name evidence="4" type="ORF">IPV69_01840</name>
</gene>
<dbReference type="GO" id="GO:0009055">
    <property type="term" value="F:electron transfer activity"/>
    <property type="evidence" value="ECO:0007669"/>
    <property type="project" value="InterPro"/>
</dbReference>
<dbReference type="Pfam" id="PF07361">
    <property type="entry name" value="Cytochrom_B562"/>
    <property type="match status" value="1"/>
</dbReference>
<comment type="similarity">
    <text evidence="1">Belongs to the cytochrome b562 family.</text>
</comment>
<dbReference type="AlphaFoldDB" id="A0A7M2X068"/>
<reference evidence="4 5" key="1">
    <citation type="submission" date="2020-10" db="EMBL/GenBank/DDBJ databases">
        <title>Wide distribution of Phycisphaera-like planctomycetes from WD2101 soil group in peatlands and genome analysis of the first cultivated representative.</title>
        <authorList>
            <person name="Dedysh S.N."/>
            <person name="Beletsky A.V."/>
            <person name="Ivanova A."/>
            <person name="Kulichevskaya I.S."/>
            <person name="Suzina N.E."/>
            <person name="Philippov D.A."/>
            <person name="Rakitin A.L."/>
            <person name="Mardanov A.V."/>
            <person name="Ravin N.V."/>
        </authorList>
    </citation>
    <scope>NUCLEOTIDE SEQUENCE [LARGE SCALE GENOMIC DNA]</scope>
    <source>
        <strain evidence="4 5">M1803</strain>
    </source>
</reference>
<organism evidence="4 5">
    <name type="scientific">Humisphaera borealis</name>
    <dbReference type="NCBI Taxonomy" id="2807512"/>
    <lineage>
        <taxon>Bacteria</taxon>
        <taxon>Pseudomonadati</taxon>
        <taxon>Planctomycetota</taxon>
        <taxon>Phycisphaerae</taxon>
        <taxon>Tepidisphaerales</taxon>
        <taxon>Tepidisphaeraceae</taxon>
        <taxon>Humisphaera</taxon>
    </lineage>
</organism>
<feature type="signal peptide" evidence="3">
    <location>
        <begin position="1"/>
        <end position="28"/>
    </location>
</feature>
<dbReference type="EMBL" id="CP063458">
    <property type="protein sequence ID" value="QOV90140.1"/>
    <property type="molecule type" value="Genomic_DNA"/>
</dbReference>
<proteinExistence type="inferred from homology"/>
<dbReference type="Proteomes" id="UP000593765">
    <property type="component" value="Chromosome"/>
</dbReference>
<keyword evidence="2 3" id="KW-0732">Signal</keyword>
<feature type="chain" id="PRO_5034647022" description="DnrO protein" evidence="3">
    <location>
        <begin position="29"/>
        <end position="143"/>
    </location>
</feature>
<dbReference type="KEGG" id="hbs:IPV69_01840"/>
<dbReference type="Gene3D" id="1.20.120.10">
    <property type="entry name" value="Cytochrome c/b562"/>
    <property type="match status" value="1"/>
</dbReference>
<keyword evidence="5" id="KW-1185">Reference proteome</keyword>
<dbReference type="InterPro" id="IPR009155">
    <property type="entry name" value="Cyt_b562"/>
</dbReference>
<dbReference type="SUPFAM" id="SSF47175">
    <property type="entry name" value="Cytochromes"/>
    <property type="match status" value="1"/>
</dbReference>